<name>A0ABT5YXZ8_9ACTN</name>
<evidence type="ECO:0000313" key="9">
    <source>
        <dbReference type="Proteomes" id="UP001220022"/>
    </source>
</evidence>
<keyword evidence="2" id="KW-1003">Cell membrane</keyword>
<feature type="region of interest" description="Disordered" evidence="6">
    <location>
        <begin position="510"/>
        <end position="547"/>
    </location>
</feature>
<feature type="transmembrane region" description="Helical" evidence="7">
    <location>
        <begin position="758"/>
        <end position="774"/>
    </location>
</feature>
<feature type="transmembrane region" description="Helical" evidence="7">
    <location>
        <begin position="897"/>
        <end position="916"/>
    </location>
</feature>
<feature type="transmembrane region" description="Helical" evidence="7">
    <location>
        <begin position="221"/>
        <end position="240"/>
    </location>
</feature>
<evidence type="ECO:0000256" key="3">
    <source>
        <dbReference type="ARBA" id="ARBA00022692"/>
    </source>
</evidence>
<keyword evidence="5 7" id="KW-0472">Membrane</keyword>
<evidence type="ECO:0000256" key="7">
    <source>
        <dbReference type="SAM" id="Phobius"/>
    </source>
</evidence>
<feature type="transmembrane region" description="Helical" evidence="7">
    <location>
        <begin position="795"/>
        <end position="811"/>
    </location>
</feature>
<keyword evidence="3 7" id="KW-0812">Transmembrane</keyword>
<dbReference type="PANTHER" id="PTHR30250">
    <property type="entry name" value="PST FAMILY PREDICTED COLANIC ACID TRANSPORTER"/>
    <property type="match status" value="1"/>
</dbReference>
<feature type="transmembrane region" description="Helical" evidence="7">
    <location>
        <begin position="1154"/>
        <end position="1172"/>
    </location>
</feature>
<dbReference type="InterPro" id="IPR050833">
    <property type="entry name" value="Poly_Biosynth_Transport"/>
</dbReference>
<feature type="transmembrane region" description="Helical" evidence="7">
    <location>
        <begin position="127"/>
        <end position="151"/>
    </location>
</feature>
<feature type="transmembrane region" description="Helical" evidence="7">
    <location>
        <begin position="928"/>
        <end position="944"/>
    </location>
</feature>
<dbReference type="RefSeq" id="WP_275812635.1">
    <property type="nucleotide sequence ID" value="NZ_BAAANM010000004.1"/>
</dbReference>
<keyword evidence="9" id="KW-1185">Reference proteome</keyword>
<evidence type="ECO:0000256" key="2">
    <source>
        <dbReference type="ARBA" id="ARBA00022475"/>
    </source>
</evidence>
<feature type="transmembrane region" description="Helical" evidence="7">
    <location>
        <begin position="626"/>
        <end position="646"/>
    </location>
</feature>
<feature type="region of interest" description="Disordered" evidence="6">
    <location>
        <begin position="1"/>
        <end position="47"/>
    </location>
</feature>
<keyword evidence="4 7" id="KW-1133">Transmembrane helix</keyword>
<reference evidence="8 9" key="1">
    <citation type="submission" date="2023-03" db="EMBL/GenBank/DDBJ databases">
        <title>Draft genome sequence of type strain Streptomyces ferralitis JCM 14344.</title>
        <authorList>
            <person name="Klaysubun C."/>
            <person name="Duangmal K."/>
        </authorList>
    </citation>
    <scope>NUCLEOTIDE SEQUENCE [LARGE SCALE GENOMIC DNA]</scope>
    <source>
        <strain evidence="8 9">JCM 14344</strain>
    </source>
</reference>
<feature type="transmembrane region" description="Helical" evidence="7">
    <location>
        <begin position="271"/>
        <end position="292"/>
    </location>
</feature>
<comment type="subcellular location">
    <subcellularLocation>
        <location evidence="1">Cell membrane</location>
        <topology evidence="1">Multi-pass membrane protein</topology>
    </subcellularLocation>
</comment>
<evidence type="ECO:0000313" key="8">
    <source>
        <dbReference type="EMBL" id="MDF2256467.1"/>
    </source>
</evidence>
<evidence type="ECO:0000256" key="4">
    <source>
        <dbReference type="ARBA" id="ARBA00022989"/>
    </source>
</evidence>
<sequence length="1217" mass="130341">MSETTTQQTSGTSTSGQRAPGHGTAGSDVATERPPRPGRLRLPGRRGGGDPLFRNAYALMLNTGVSAVLGLGYWLVAARYYSDNAVGRGSAAIAAMKFLAGITAVTLTGALARFIPVAGKRTGRLVSATYVLSSLIVAAAAGVFLLTLGLWGPSYHFLSGVVPGLAFVGAVVAWSVLTLQDGVLTGLRSAVWVPFGNTVFSAAKLALLVVLATVIPATGVFVSWVAAIALSVLPLGWLVFRRLIPRHVRATEGKTDPPTGREIGRFLAGDYTGSLFALAVVYLVPVIVAARISAEDNAYFYITSTIGGTVDLLAINMGSSLTVEGAHDPSRIAENCRAALRRMARIMVPICMFLVVFAPQILHVFGAGYAAEGGPLLRFMAIASLTRVLFEAYFGVLRAQSRTSRIAVLQGLLCALVLGSTLLLLPSLGIVGAGVAELASQTVIAVIACFGLARILRAPAPAPAPVVEPPAPVPLDTDTLVFGTRWALRAAVDQDTLPLGVRLDFDHLERRPYVPPHPQTNQESRSEGVTPHPVSAPPPAQTAPEPRIPVRERVARWSWAALGGWLTLAVALALYWLPLRGMNDASLDGMNGLGLISVLPHLTLVGTALLVVAFCWALALRGCRPWLLLAVLLTTVVSLHAVPAVLESQPRFPTAWQHAGFIEYITRTGNAVPYLDARFSWPGFFAGVALVTRACGITDLTEVLRWWPLAVELLYLAPLMLLLHAIRASWRAKWCAAWLFVLCGWVGQDYFSPQSINYFFYIMFVAVLLVWFRSTRSEGGKRLPGEAEARPAGRADRAILLGVLVALFAASVVSHQLTPFVMLGVAAALVIWKRSTLYGLPLLCGVMVIAWVGFLAEPYWSGHFNELFGGMGSLGGNLSSSVSGRIQGGSPVHKLVLYSRVLLAASVMTLAAFGWLRRRRAGISDRALLILLLIPFLGFGMQSYGGEMALRVFLFALPGASVLAALALFPRAGSDRSWPGLVAALLAGLVLMGGFLMARWGNETFERVRTGEVAAMDYVYDHDAPSARLLWPSKDPANDPTPNLPWMARDMERVNYRGVPAPRDPSQVGAMVADLKAAGPQSYLLITSGTATYLQLDAGYPADWRIRVVAGLDARKDLRKVMSNPDAAVYQLADPPAGTVPRPVVGKVGPVVTWTPWTVVGSIAAALLMVLLGAREVVRVLVPEGRRRRGMKVSFYLALPLLAVFLASLVDRFTTLS</sequence>
<evidence type="ECO:0000256" key="5">
    <source>
        <dbReference type="ARBA" id="ARBA00023136"/>
    </source>
</evidence>
<feature type="transmembrane region" description="Helical" evidence="7">
    <location>
        <begin position="157"/>
        <end position="179"/>
    </location>
</feature>
<feature type="transmembrane region" description="Helical" evidence="7">
    <location>
        <begin position="837"/>
        <end position="856"/>
    </location>
</feature>
<feature type="transmembrane region" description="Helical" evidence="7">
    <location>
        <begin position="1193"/>
        <end position="1210"/>
    </location>
</feature>
<protein>
    <submittedName>
        <fullName evidence="8">Lipopolysaccharide biosynthesis protein</fullName>
    </submittedName>
</protein>
<feature type="transmembrane region" description="Helical" evidence="7">
    <location>
        <begin position="598"/>
        <end position="619"/>
    </location>
</feature>
<dbReference type="PANTHER" id="PTHR30250:SF11">
    <property type="entry name" value="O-ANTIGEN TRANSPORTER-RELATED"/>
    <property type="match status" value="1"/>
</dbReference>
<dbReference type="EMBL" id="JARHTQ010000006">
    <property type="protein sequence ID" value="MDF2256467.1"/>
    <property type="molecule type" value="Genomic_DNA"/>
</dbReference>
<organism evidence="8 9">
    <name type="scientific">Streptantibioticus ferralitis</name>
    <dbReference type="NCBI Taxonomy" id="236510"/>
    <lineage>
        <taxon>Bacteria</taxon>
        <taxon>Bacillati</taxon>
        <taxon>Actinomycetota</taxon>
        <taxon>Actinomycetes</taxon>
        <taxon>Kitasatosporales</taxon>
        <taxon>Streptomycetaceae</taxon>
        <taxon>Streptantibioticus</taxon>
    </lineage>
</organism>
<evidence type="ECO:0000256" key="1">
    <source>
        <dbReference type="ARBA" id="ARBA00004651"/>
    </source>
</evidence>
<feature type="transmembrane region" description="Helical" evidence="7">
    <location>
        <begin position="91"/>
        <end position="115"/>
    </location>
</feature>
<feature type="transmembrane region" description="Helical" evidence="7">
    <location>
        <begin position="406"/>
        <end position="425"/>
    </location>
</feature>
<feature type="transmembrane region" description="Helical" evidence="7">
    <location>
        <begin position="298"/>
        <end position="315"/>
    </location>
</feature>
<feature type="transmembrane region" description="Helical" evidence="7">
    <location>
        <begin position="376"/>
        <end position="394"/>
    </location>
</feature>
<feature type="transmembrane region" description="Helical" evidence="7">
    <location>
        <begin position="431"/>
        <end position="453"/>
    </location>
</feature>
<comment type="caution">
    <text evidence="8">The sequence shown here is derived from an EMBL/GenBank/DDBJ whole genome shotgun (WGS) entry which is preliminary data.</text>
</comment>
<feature type="transmembrane region" description="Helical" evidence="7">
    <location>
        <begin position="950"/>
        <end position="969"/>
    </location>
</feature>
<gene>
    <name evidence="8" type="ORF">P2L57_12180</name>
</gene>
<feature type="transmembrane region" description="Helical" evidence="7">
    <location>
        <begin position="981"/>
        <end position="1000"/>
    </location>
</feature>
<accession>A0ABT5YXZ8</accession>
<feature type="transmembrane region" description="Helical" evidence="7">
    <location>
        <begin position="706"/>
        <end position="723"/>
    </location>
</feature>
<dbReference type="Proteomes" id="UP001220022">
    <property type="component" value="Unassembled WGS sequence"/>
</dbReference>
<feature type="transmembrane region" description="Helical" evidence="7">
    <location>
        <begin position="56"/>
        <end position="76"/>
    </location>
</feature>
<feature type="transmembrane region" description="Helical" evidence="7">
    <location>
        <begin position="346"/>
        <end position="370"/>
    </location>
</feature>
<proteinExistence type="predicted"/>
<feature type="compositionally biased region" description="Low complexity" evidence="6">
    <location>
        <begin position="1"/>
        <end position="17"/>
    </location>
</feature>
<evidence type="ECO:0000256" key="6">
    <source>
        <dbReference type="SAM" id="MobiDB-lite"/>
    </source>
</evidence>
<feature type="transmembrane region" description="Helical" evidence="7">
    <location>
        <begin position="191"/>
        <end position="215"/>
    </location>
</feature>
<feature type="transmembrane region" description="Helical" evidence="7">
    <location>
        <begin position="557"/>
        <end position="578"/>
    </location>
</feature>